<keyword evidence="2" id="KW-0472">Membrane</keyword>
<dbReference type="EMBL" id="AYJU01000017">
    <property type="protein sequence ID" value="EST53581.1"/>
    <property type="molecule type" value="Genomic_DNA"/>
</dbReference>
<evidence type="ECO:0008006" key="5">
    <source>
        <dbReference type="Google" id="ProtNLM"/>
    </source>
</evidence>
<evidence type="ECO:0000313" key="4">
    <source>
        <dbReference type="Proteomes" id="UP000017973"/>
    </source>
</evidence>
<evidence type="ECO:0000313" key="3">
    <source>
        <dbReference type="EMBL" id="EST53581.1"/>
    </source>
</evidence>
<gene>
    <name evidence="3" type="ORF">T458_22675</name>
</gene>
<comment type="caution">
    <text evidence="3">The sequence shown here is derived from an EMBL/GenBank/DDBJ whole genome shotgun (WGS) entry which is preliminary data.</text>
</comment>
<dbReference type="RefSeq" id="WP_023558328.1">
    <property type="nucleotide sequence ID" value="NZ_KI629785.1"/>
</dbReference>
<accession>V6M4R5</accession>
<dbReference type="HOGENOM" id="CLU_989870_0_0_9"/>
<keyword evidence="2" id="KW-1133">Transmembrane helix</keyword>
<protein>
    <recommendedName>
        <fullName evidence="5">DUF4367 domain-containing protein</fullName>
    </recommendedName>
</protein>
<proteinExistence type="predicted"/>
<evidence type="ECO:0000256" key="2">
    <source>
        <dbReference type="SAM" id="Phobius"/>
    </source>
</evidence>
<name>V6M4R5_9BACL</name>
<evidence type="ECO:0000256" key="1">
    <source>
        <dbReference type="SAM" id="MobiDB-lite"/>
    </source>
</evidence>
<dbReference type="STRING" id="1408254.T458_22675"/>
<feature type="transmembrane region" description="Helical" evidence="2">
    <location>
        <begin position="64"/>
        <end position="84"/>
    </location>
</feature>
<dbReference type="AlphaFoldDB" id="V6M4R5"/>
<feature type="region of interest" description="Disordered" evidence="1">
    <location>
        <begin position="260"/>
        <end position="287"/>
    </location>
</feature>
<sequence length="287" mass="31547">MSEKRDPKSFERVVHLLENVELDNQLAKERIFKRLVNKMETGTIQPQHTKKDGISMMKRKWKTVAAATAAIIFIGGALSTNSYAQGLIQSILARFQVGNLEIVQYDKELPVSETIGSVEQGRGTESSAVELPAQPKLSLREARLATGMNFPAPSWVADYEYVNTVLHGKSMVEVQYEQNEKTVNFLISHGGENGIGTTDAVKTEVIAGKKVYFANGIVIWETEGYTVELYAREDFDPVTLGKIINSFEMGEPLTQEEIEKAKGLLESSLQSEKAGPAPAPAPATGNE</sequence>
<reference evidence="3 4" key="1">
    <citation type="journal article" date="2014" name="Genome Announc.">
        <title>Draft Genome Sequence of Brevibacillus panacihumi Strain W25, a Halotolerant Hydrocarbon-Degrading Bacterium.</title>
        <authorList>
            <person name="Wang X."/>
            <person name="Jin D."/>
            <person name="Zhou L."/>
            <person name="Wu L."/>
            <person name="An W."/>
            <person name="Chen Y."/>
            <person name="Zhao L."/>
        </authorList>
    </citation>
    <scope>NUCLEOTIDE SEQUENCE [LARGE SCALE GENOMIC DNA]</scope>
    <source>
        <strain evidence="3 4">W25</strain>
    </source>
</reference>
<dbReference type="OrthoDB" id="2571194at2"/>
<dbReference type="Proteomes" id="UP000017973">
    <property type="component" value="Unassembled WGS sequence"/>
</dbReference>
<organism evidence="3 4">
    <name type="scientific">Brevibacillus panacihumi W25</name>
    <dbReference type="NCBI Taxonomy" id="1408254"/>
    <lineage>
        <taxon>Bacteria</taxon>
        <taxon>Bacillati</taxon>
        <taxon>Bacillota</taxon>
        <taxon>Bacilli</taxon>
        <taxon>Bacillales</taxon>
        <taxon>Paenibacillaceae</taxon>
        <taxon>Brevibacillus</taxon>
    </lineage>
</organism>
<keyword evidence="2" id="KW-0812">Transmembrane</keyword>
<dbReference type="PATRIC" id="fig|1408254.3.peg.4453"/>
<keyword evidence="4" id="KW-1185">Reference proteome</keyword>
<dbReference type="eggNOG" id="COG2834">
    <property type="taxonomic scope" value="Bacteria"/>
</dbReference>